<organism evidence="6">
    <name type="scientific">freshwater metagenome</name>
    <dbReference type="NCBI Taxonomy" id="449393"/>
    <lineage>
        <taxon>unclassified sequences</taxon>
        <taxon>metagenomes</taxon>
        <taxon>ecological metagenomes</taxon>
    </lineage>
</organism>
<evidence type="ECO:0000313" key="6">
    <source>
        <dbReference type="EMBL" id="CAB4832478.1"/>
    </source>
</evidence>
<feature type="domain" description="HTH tetR-type" evidence="5">
    <location>
        <begin position="18"/>
        <end position="78"/>
    </location>
</feature>
<dbReference type="EMBL" id="CAFBLT010000001">
    <property type="protein sequence ID" value="CAB4868370.1"/>
    <property type="molecule type" value="Genomic_DNA"/>
</dbReference>
<evidence type="ECO:0000256" key="2">
    <source>
        <dbReference type="ARBA" id="ARBA00023125"/>
    </source>
</evidence>
<dbReference type="InterPro" id="IPR050109">
    <property type="entry name" value="HTH-type_TetR-like_transc_reg"/>
</dbReference>
<feature type="compositionally biased region" description="Basic and acidic residues" evidence="4">
    <location>
        <begin position="11"/>
        <end position="20"/>
    </location>
</feature>
<dbReference type="GO" id="GO:0003700">
    <property type="term" value="F:DNA-binding transcription factor activity"/>
    <property type="evidence" value="ECO:0007669"/>
    <property type="project" value="TreeGrafter"/>
</dbReference>
<evidence type="ECO:0000313" key="8">
    <source>
        <dbReference type="EMBL" id="CAB5012950.1"/>
    </source>
</evidence>
<evidence type="ECO:0000313" key="7">
    <source>
        <dbReference type="EMBL" id="CAB4868370.1"/>
    </source>
</evidence>
<keyword evidence="3" id="KW-0804">Transcription</keyword>
<gene>
    <name evidence="6" type="ORF">UFOPK3164_01339</name>
    <name evidence="7" type="ORF">UFOPK3427_00635</name>
    <name evidence="8" type="ORF">UFOPK4112_00422</name>
</gene>
<evidence type="ECO:0000256" key="3">
    <source>
        <dbReference type="ARBA" id="ARBA00023163"/>
    </source>
</evidence>
<evidence type="ECO:0000256" key="4">
    <source>
        <dbReference type="SAM" id="MobiDB-lite"/>
    </source>
</evidence>
<dbReference type="GO" id="GO:0000976">
    <property type="term" value="F:transcription cis-regulatory region binding"/>
    <property type="evidence" value="ECO:0007669"/>
    <property type="project" value="TreeGrafter"/>
</dbReference>
<sequence>MSVTSSTNDAPSRRLKGEERRSQLLSVAASLFSKRGFSSTTMDDVAEAAGVTKPLLYQHFSSKKALYLELVDEVAHRILTAIENGTQRAEGPRQQVEEGLRAYFRLVVEDPAAFELLYDRDHGGDEELGRAVRRVERALVDAVDPFIDAGLDPQHRLFLAAGLVGMAEGASVAWIDMRITLSNNAERDQEAERLARRMSSMLWAGLRSVRAD</sequence>
<dbReference type="AlphaFoldDB" id="A0A6J7AJ73"/>
<dbReference type="EMBL" id="CAFBPM010000003">
    <property type="protein sequence ID" value="CAB5012950.1"/>
    <property type="molecule type" value="Genomic_DNA"/>
</dbReference>
<keyword evidence="2" id="KW-0238">DNA-binding</keyword>
<dbReference type="PRINTS" id="PR00455">
    <property type="entry name" value="HTHTETR"/>
</dbReference>
<reference evidence="6" key="1">
    <citation type="submission" date="2020-05" db="EMBL/GenBank/DDBJ databases">
        <authorList>
            <person name="Chiriac C."/>
            <person name="Salcher M."/>
            <person name="Ghai R."/>
            <person name="Kavagutti S V."/>
        </authorList>
    </citation>
    <scope>NUCLEOTIDE SEQUENCE</scope>
</reference>
<dbReference type="FunFam" id="1.10.10.60:FF:000141">
    <property type="entry name" value="TetR family transcriptional regulator"/>
    <property type="match status" value="1"/>
</dbReference>
<keyword evidence="1" id="KW-0805">Transcription regulation</keyword>
<feature type="region of interest" description="Disordered" evidence="4">
    <location>
        <begin position="1"/>
        <end position="20"/>
    </location>
</feature>
<accession>A0A6J7AJ73</accession>
<dbReference type="SUPFAM" id="SSF48498">
    <property type="entry name" value="Tetracyclin repressor-like, C-terminal domain"/>
    <property type="match status" value="1"/>
</dbReference>
<name>A0A6J7AJ73_9ZZZZ</name>
<dbReference type="Pfam" id="PF00440">
    <property type="entry name" value="TetR_N"/>
    <property type="match status" value="1"/>
</dbReference>
<dbReference type="InterPro" id="IPR023772">
    <property type="entry name" value="DNA-bd_HTH_TetR-type_CS"/>
</dbReference>
<protein>
    <submittedName>
        <fullName evidence="6">Unannotated protein</fullName>
    </submittedName>
</protein>
<dbReference type="InterPro" id="IPR036271">
    <property type="entry name" value="Tet_transcr_reg_TetR-rel_C_sf"/>
</dbReference>
<dbReference type="EMBL" id="CAFABE010000073">
    <property type="protein sequence ID" value="CAB4832478.1"/>
    <property type="molecule type" value="Genomic_DNA"/>
</dbReference>
<proteinExistence type="predicted"/>
<dbReference type="Gene3D" id="1.10.357.10">
    <property type="entry name" value="Tetracycline Repressor, domain 2"/>
    <property type="match status" value="1"/>
</dbReference>
<dbReference type="InterPro" id="IPR001647">
    <property type="entry name" value="HTH_TetR"/>
</dbReference>
<evidence type="ECO:0000259" key="5">
    <source>
        <dbReference type="PROSITE" id="PS50977"/>
    </source>
</evidence>
<evidence type="ECO:0000256" key="1">
    <source>
        <dbReference type="ARBA" id="ARBA00023015"/>
    </source>
</evidence>
<feature type="compositionally biased region" description="Polar residues" evidence="4">
    <location>
        <begin position="1"/>
        <end position="10"/>
    </location>
</feature>
<dbReference type="PANTHER" id="PTHR30055:SF160">
    <property type="entry name" value="TRANSCRIPTIONAL REGULATORY PROTEIN (PROBABLY ASNC-FAMILY)-RELATED"/>
    <property type="match status" value="1"/>
</dbReference>
<dbReference type="SUPFAM" id="SSF46689">
    <property type="entry name" value="Homeodomain-like"/>
    <property type="match status" value="1"/>
</dbReference>
<dbReference type="PROSITE" id="PS01081">
    <property type="entry name" value="HTH_TETR_1"/>
    <property type="match status" value="1"/>
</dbReference>
<dbReference type="PANTHER" id="PTHR30055">
    <property type="entry name" value="HTH-TYPE TRANSCRIPTIONAL REGULATOR RUTR"/>
    <property type="match status" value="1"/>
</dbReference>
<dbReference type="PROSITE" id="PS50977">
    <property type="entry name" value="HTH_TETR_2"/>
    <property type="match status" value="1"/>
</dbReference>
<dbReference type="InterPro" id="IPR009057">
    <property type="entry name" value="Homeodomain-like_sf"/>
</dbReference>